<feature type="transmembrane region" description="Helical" evidence="7">
    <location>
        <begin position="249"/>
        <end position="268"/>
    </location>
</feature>
<keyword evidence="4 7" id="KW-1133">Transmembrane helix</keyword>
<feature type="transmembrane region" description="Helical" evidence="7">
    <location>
        <begin position="219"/>
        <end position="243"/>
    </location>
</feature>
<feature type="transmembrane region" description="Helical" evidence="7">
    <location>
        <begin position="383"/>
        <end position="402"/>
    </location>
</feature>
<name>A0ABW0RKV4_9GAMM</name>
<feature type="transmembrane region" description="Helical" evidence="7">
    <location>
        <begin position="319"/>
        <end position="340"/>
    </location>
</feature>
<dbReference type="Gene3D" id="1.20.1250.20">
    <property type="entry name" value="MFS general substrate transporter like domains"/>
    <property type="match status" value="2"/>
</dbReference>
<evidence type="ECO:0000256" key="5">
    <source>
        <dbReference type="ARBA" id="ARBA00023063"/>
    </source>
</evidence>
<dbReference type="EMBL" id="JBHSNL010000001">
    <property type="protein sequence ID" value="MFC5544911.1"/>
    <property type="molecule type" value="Genomic_DNA"/>
</dbReference>
<feature type="transmembrane region" description="Helical" evidence="7">
    <location>
        <begin position="167"/>
        <end position="185"/>
    </location>
</feature>
<dbReference type="Proteomes" id="UP001596055">
    <property type="component" value="Unassembled WGS sequence"/>
</dbReference>
<evidence type="ECO:0000313" key="9">
    <source>
        <dbReference type="EMBL" id="MFC5544911.1"/>
    </source>
</evidence>
<feature type="transmembrane region" description="Helical" evidence="7">
    <location>
        <begin position="12"/>
        <end position="36"/>
    </location>
</feature>
<comment type="caution">
    <text evidence="9">The sequence shown here is derived from an EMBL/GenBank/DDBJ whole genome shotgun (WGS) entry which is preliminary data.</text>
</comment>
<dbReference type="InterPro" id="IPR044772">
    <property type="entry name" value="NO3_transporter"/>
</dbReference>
<dbReference type="InterPro" id="IPR011701">
    <property type="entry name" value="MFS"/>
</dbReference>
<feature type="transmembrane region" description="Helical" evidence="7">
    <location>
        <begin position="280"/>
        <end position="299"/>
    </location>
</feature>
<protein>
    <submittedName>
        <fullName evidence="9">Nitrate/nitrite transporter</fullName>
    </submittedName>
</protein>
<dbReference type="InterPro" id="IPR020846">
    <property type="entry name" value="MFS_dom"/>
</dbReference>
<evidence type="ECO:0000313" key="10">
    <source>
        <dbReference type="Proteomes" id="UP001596055"/>
    </source>
</evidence>
<evidence type="ECO:0000256" key="4">
    <source>
        <dbReference type="ARBA" id="ARBA00022989"/>
    </source>
</evidence>
<organism evidence="9 10">
    <name type="scientific">Marinobacter koreensis</name>
    <dbReference type="NCBI Taxonomy" id="335974"/>
    <lineage>
        <taxon>Bacteria</taxon>
        <taxon>Pseudomonadati</taxon>
        <taxon>Pseudomonadota</taxon>
        <taxon>Gammaproteobacteria</taxon>
        <taxon>Pseudomonadales</taxon>
        <taxon>Marinobacteraceae</taxon>
        <taxon>Marinobacter</taxon>
    </lineage>
</organism>
<feature type="domain" description="Major facilitator superfamily (MFS) profile" evidence="8">
    <location>
        <begin position="10"/>
        <end position="410"/>
    </location>
</feature>
<keyword evidence="5" id="KW-0534">Nitrate assimilation</keyword>
<dbReference type="RefSeq" id="WP_248153622.1">
    <property type="nucleotide sequence ID" value="NZ_JAKZAJ010000001.1"/>
</dbReference>
<dbReference type="PROSITE" id="PS50850">
    <property type="entry name" value="MFS"/>
    <property type="match status" value="1"/>
</dbReference>
<evidence type="ECO:0000256" key="7">
    <source>
        <dbReference type="SAM" id="Phobius"/>
    </source>
</evidence>
<feature type="transmembrane region" description="Helical" evidence="7">
    <location>
        <begin position="74"/>
        <end position="94"/>
    </location>
</feature>
<gene>
    <name evidence="9" type="ORF">ACFPQA_07600</name>
</gene>
<dbReference type="CDD" id="cd17341">
    <property type="entry name" value="MFS_NRT2_like"/>
    <property type="match status" value="1"/>
</dbReference>
<feature type="transmembrane region" description="Helical" evidence="7">
    <location>
        <begin position="352"/>
        <end position="377"/>
    </location>
</feature>
<dbReference type="PANTHER" id="PTHR23515">
    <property type="entry name" value="HIGH-AFFINITY NITRATE TRANSPORTER 2.3"/>
    <property type="match status" value="1"/>
</dbReference>
<sequence>MTGPLSKSRQYRALGLSTFAFTLCFAVWTIFSIIGIRIAEDLSLSDTQLGLLMATPILTGSISRLFLGIWTDRYGGRWVFGILMLTTAGCVYLLTFASTYAMLLIGALGVGLAGGSFIVGVAYTAAWFEPERQGTALGIFGAGNVGSAVTNFGAPFLLVAFGWESTAQIYATVLAIMGVVFIALARPDPLSEERKGERSKSFMEQMEPLKELRVWRFALYYFFVFGAFVALALWLPHFLIGVYGLDIKTAGMIAALYTIPASLFRILGGWLSDRYGARKVMYGTFLAAVACTFLLSYPPTDYRVHGIDGDIQFTLAMNLPMFVALIFTLGFFMSLGKAAVYKHIPVYYPLHVGAVGGVVGMIGGLGGFILPLAFGVLNDLTGVWQSCFMLMFVIVTAALIWMHYAIRSAERVEWAANEERTDLPELATPHLFYPLKHRSPSAASAEHRLGHGQVKDGADL</sequence>
<accession>A0ABW0RKV4</accession>
<evidence type="ECO:0000256" key="3">
    <source>
        <dbReference type="ARBA" id="ARBA00022692"/>
    </source>
</evidence>
<dbReference type="Pfam" id="PF07690">
    <property type="entry name" value="MFS_1"/>
    <property type="match status" value="1"/>
</dbReference>
<reference evidence="10" key="1">
    <citation type="journal article" date="2019" name="Int. J. Syst. Evol. Microbiol.">
        <title>The Global Catalogue of Microorganisms (GCM) 10K type strain sequencing project: providing services to taxonomists for standard genome sequencing and annotation.</title>
        <authorList>
            <consortium name="The Broad Institute Genomics Platform"/>
            <consortium name="The Broad Institute Genome Sequencing Center for Infectious Disease"/>
            <person name="Wu L."/>
            <person name="Ma J."/>
        </authorList>
    </citation>
    <scope>NUCLEOTIDE SEQUENCE [LARGE SCALE GENOMIC DNA]</scope>
    <source>
        <strain evidence="10">CGMCC 4.1799</strain>
    </source>
</reference>
<feature type="transmembrane region" description="Helical" evidence="7">
    <location>
        <begin position="100"/>
        <end position="125"/>
    </location>
</feature>
<evidence type="ECO:0000256" key="1">
    <source>
        <dbReference type="ARBA" id="ARBA00004141"/>
    </source>
</evidence>
<feature type="transmembrane region" description="Helical" evidence="7">
    <location>
        <begin position="48"/>
        <end position="67"/>
    </location>
</feature>
<evidence type="ECO:0000256" key="6">
    <source>
        <dbReference type="ARBA" id="ARBA00023136"/>
    </source>
</evidence>
<keyword evidence="3 7" id="KW-0812">Transmembrane</keyword>
<evidence type="ECO:0000259" key="8">
    <source>
        <dbReference type="PROSITE" id="PS50850"/>
    </source>
</evidence>
<dbReference type="SUPFAM" id="SSF103473">
    <property type="entry name" value="MFS general substrate transporter"/>
    <property type="match status" value="1"/>
</dbReference>
<proteinExistence type="inferred from homology"/>
<comment type="subcellular location">
    <subcellularLocation>
        <location evidence="1">Membrane</location>
        <topology evidence="1">Multi-pass membrane protein</topology>
    </subcellularLocation>
</comment>
<dbReference type="InterPro" id="IPR036259">
    <property type="entry name" value="MFS_trans_sf"/>
</dbReference>
<feature type="transmembrane region" description="Helical" evidence="7">
    <location>
        <begin position="137"/>
        <end position="161"/>
    </location>
</feature>
<evidence type="ECO:0000256" key="2">
    <source>
        <dbReference type="ARBA" id="ARBA00008432"/>
    </source>
</evidence>
<keyword evidence="6 7" id="KW-0472">Membrane</keyword>
<comment type="similarity">
    <text evidence="2">Belongs to the major facilitator superfamily. Nitrate/nitrite porter (TC 2.A.1.8) family.</text>
</comment>
<keyword evidence="10" id="KW-1185">Reference proteome</keyword>